<organism evidence="11 12">
    <name type="scientific">Parelaphostrongylus tenuis</name>
    <name type="common">Meningeal worm</name>
    <dbReference type="NCBI Taxonomy" id="148309"/>
    <lineage>
        <taxon>Eukaryota</taxon>
        <taxon>Metazoa</taxon>
        <taxon>Ecdysozoa</taxon>
        <taxon>Nematoda</taxon>
        <taxon>Chromadorea</taxon>
        <taxon>Rhabditida</taxon>
        <taxon>Rhabditina</taxon>
        <taxon>Rhabditomorpha</taxon>
        <taxon>Strongyloidea</taxon>
        <taxon>Metastrongylidae</taxon>
        <taxon>Parelaphostrongylus</taxon>
    </lineage>
</organism>
<evidence type="ECO:0000256" key="10">
    <source>
        <dbReference type="ARBA" id="ARBA00022842"/>
    </source>
</evidence>
<dbReference type="SUPFAM" id="SSF56059">
    <property type="entry name" value="Glutathione synthetase ATP-binding domain-like"/>
    <property type="match status" value="1"/>
</dbReference>
<dbReference type="InterPro" id="IPR014709">
    <property type="entry name" value="Glutathione_synthase_C_euk"/>
</dbReference>
<dbReference type="Gene3D" id="1.10.1080.10">
    <property type="entry name" value="Glutathione Synthetase, Chain A, domain 3"/>
    <property type="match status" value="2"/>
</dbReference>
<dbReference type="EMBL" id="JAHQIW010002800">
    <property type="protein sequence ID" value="KAJ1356426.1"/>
    <property type="molecule type" value="Genomic_DNA"/>
</dbReference>
<comment type="similarity">
    <text evidence="3">Belongs to the eukaryotic GSH synthase family.</text>
</comment>
<dbReference type="InterPro" id="IPR014042">
    <property type="entry name" value="Glutathione_synthase_a-hlx"/>
</dbReference>
<evidence type="ECO:0000256" key="1">
    <source>
        <dbReference type="ARBA" id="ARBA00001946"/>
    </source>
</evidence>
<dbReference type="GO" id="GO:0043295">
    <property type="term" value="F:glutathione binding"/>
    <property type="evidence" value="ECO:0007669"/>
    <property type="project" value="TreeGrafter"/>
</dbReference>
<keyword evidence="9" id="KW-0067">ATP-binding</keyword>
<dbReference type="PANTHER" id="PTHR11130">
    <property type="entry name" value="GLUTATHIONE SYNTHETASE"/>
    <property type="match status" value="1"/>
</dbReference>
<evidence type="ECO:0000256" key="8">
    <source>
        <dbReference type="ARBA" id="ARBA00022741"/>
    </source>
</evidence>
<dbReference type="GO" id="GO:0005829">
    <property type="term" value="C:cytosol"/>
    <property type="evidence" value="ECO:0007669"/>
    <property type="project" value="TreeGrafter"/>
</dbReference>
<proteinExistence type="inferred from homology"/>
<keyword evidence="8" id="KW-0547">Nucleotide-binding</keyword>
<keyword evidence="5" id="KW-0436">Ligase</keyword>
<dbReference type="InterPro" id="IPR005615">
    <property type="entry name" value="Glutathione_synthase"/>
</dbReference>
<comment type="cofactor">
    <cofactor evidence="1">
        <name>Mg(2+)</name>
        <dbReference type="ChEBI" id="CHEBI:18420"/>
    </cofactor>
</comment>
<dbReference type="AlphaFoldDB" id="A0AAD5QRM3"/>
<evidence type="ECO:0000256" key="2">
    <source>
        <dbReference type="ARBA" id="ARBA00004965"/>
    </source>
</evidence>
<dbReference type="GO" id="GO:0005524">
    <property type="term" value="F:ATP binding"/>
    <property type="evidence" value="ECO:0007669"/>
    <property type="project" value="UniProtKB-KW"/>
</dbReference>
<reference evidence="11" key="1">
    <citation type="submission" date="2021-06" db="EMBL/GenBank/DDBJ databases">
        <title>Parelaphostrongylus tenuis whole genome reference sequence.</title>
        <authorList>
            <person name="Garwood T.J."/>
            <person name="Larsen P.A."/>
            <person name="Fountain-Jones N.M."/>
            <person name="Garbe J.R."/>
            <person name="Macchietto M.G."/>
            <person name="Kania S.A."/>
            <person name="Gerhold R.W."/>
            <person name="Richards J.E."/>
            <person name="Wolf T.M."/>
        </authorList>
    </citation>
    <scope>NUCLEOTIDE SEQUENCE</scope>
    <source>
        <strain evidence="11">MNPRO001-30</strain>
        <tissue evidence="11">Meninges</tissue>
    </source>
</reference>
<dbReference type="Proteomes" id="UP001196413">
    <property type="component" value="Unassembled WGS sequence"/>
</dbReference>
<evidence type="ECO:0000313" key="12">
    <source>
        <dbReference type="Proteomes" id="UP001196413"/>
    </source>
</evidence>
<evidence type="ECO:0000256" key="3">
    <source>
        <dbReference type="ARBA" id="ARBA00010385"/>
    </source>
</evidence>
<comment type="pathway">
    <text evidence="2">Sulfur metabolism; glutathione biosynthesis; glutathione from L-cysteine and L-glutamate: step 2/2.</text>
</comment>
<dbReference type="GO" id="GO:0046872">
    <property type="term" value="F:metal ion binding"/>
    <property type="evidence" value="ECO:0007669"/>
    <property type="project" value="UniProtKB-KW"/>
</dbReference>
<accession>A0AAD5QRM3</accession>
<keyword evidence="12" id="KW-1185">Reference proteome</keyword>
<keyword evidence="6" id="KW-0317">Glutathione biosynthesis</keyword>
<keyword evidence="10" id="KW-0460">Magnesium</keyword>
<dbReference type="GO" id="GO:0004363">
    <property type="term" value="F:glutathione synthase activity"/>
    <property type="evidence" value="ECO:0007669"/>
    <property type="project" value="UniProtKB-EC"/>
</dbReference>
<dbReference type="Gene3D" id="3.30.1490.50">
    <property type="match status" value="1"/>
</dbReference>
<gene>
    <name evidence="11" type="ORF">KIN20_014144</name>
</gene>
<evidence type="ECO:0000256" key="5">
    <source>
        <dbReference type="ARBA" id="ARBA00022598"/>
    </source>
</evidence>
<dbReference type="PANTHER" id="PTHR11130:SF0">
    <property type="entry name" value="GLUTATHIONE SYNTHETASE"/>
    <property type="match status" value="1"/>
</dbReference>
<dbReference type="EC" id="6.3.2.3" evidence="4"/>
<name>A0AAD5QRM3_PARTN</name>
<evidence type="ECO:0000256" key="4">
    <source>
        <dbReference type="ARBA" id="ARBA00012214"/>
    </source>
</evidence>
<evidence type="ECO:0000313" key="11">
    <source>
        <dbReference type="EMBL" id="KAJ1356426.1"/>
    </source>
</evidence>
<dbReference type="FunFam" id="3.30.1490.50:FF:000002">
    <property type="entry name" value="Glutathione synthetase"/>
    <property type="match status" value="1"/>
</dbReference>
<sequence>MATLYHEVAYDYEFLIDCHKDVVKSDSFTRKLLEIFEKVIAEGEETFQILHNVDGSDRQLFSIPDAVVLVIVEEENENQIDQRHVESTITLFQPFREWDARLLIERSDAIKSPWTGLQVANTKKTQQVLAEDGVVERFVGNPRDAAAIQATFAGLWAINGSHPVIGKLIKDAIAHPSRHVLKPQLEGGGGNFYGENMAEKLKILTEEERGAFILMERIQPLVAE</sequence>
<evidence type="ECO:0000256" key="6">
    <source>
        <dbReference type="ARBA" id="ARBA00022684"/>
    </source>
</evidence>
<evidence type="ECO:0000256" key="7">
    <source>
        <dbReference type="ARBA" id="ARBA00022723"/>
    </source>
</evidence>
<protein>
    <recommendedName>
        <fullName evidence="4">glutathione synthase</fullName>
        <ecNumber evidence="4">6.3.2.3</ecNumber>
    </recommendedName>
</protein>
<feature type="non-terminal residue" evidence="11">
    <location>
        <position position="1"/>
    </location>
</feature>
<keyword evidence="7" id="KW-0479">Metal-binding</keyword>
<comment type="caution">
    <text evidence="11">The sequence shown here is derived from an EMBL/GenBank/DDBJ whole genome shotgun (WGS) entry which is preliminary data.</text>
</comment>
<dbReference type="Pfam" id="PF03917">
    <property type="entry name" value="GSH_synth_ATP"/>
    <property type="match status" value="2"/>
</dbReference>
<evidence type="ECO:0000256" key="9">
    <source>
        <dbReference type="ARBA" id="ARBA00022840"/>
    </source>
</evidence>